<dbReference type="Pfam" id="PF22638">
    <property type="entry name" value="FlgK_D1"/>
    <property type="match status" value="1"/>
</dbReference>
<dbReference type="EMBL" id="JAZHFS010000001">
    <property type="protein sequence ID" value="MEF2111120.1"/>
    <property type="molecule type" value="Genomic_DNA"/>
</dbReference>
<evidence type="ECO:0000259" key="7">
    <source>
        <dbReference type="Pfam" id="PF00460"/>
    </source>
</evidence>
<keyword evidence="10" id="KW-0966">Cell projection</keyword>
<keyword evidence="10" id="KW-0969">Cilium</keyword>
<dbReference type="Pfam" id="PF06429">
    <property type="entry name" value="Flg_bbr_C"/>
    <property type="match status" value="1"/>
</dbReference>
<keyword evidence="10" id="KW-0282">Flagellum</keyword>
<evidence type="ECO:0000256" key="4">
    <source>
        <dbReference type="ARBA" id="ARBA00016244"/>
    </source>
</evidence>
<comment type="subcellular location">
    <subcellularLocation>
        <location evidence="1">Bacterial flagellum</location>
    </subcellularLocation>
    <subcellularLocation>
        <location evidence="2">Secreted</location>
    </subcellularLocation>
</comment>
<feature type="domain" description="Flagellar basal body rod protein N-terminal" evidence="7">
    <location>
        <begin position="8"/>
        <end position="37"/>
    </location>
</feature>
<protein>
    <recommendedName>
        <fullName evidence="4">Flagellar hook-associated protein 1</fullName>
    </recommendedName>
</protein>
<dbReference type="InterPro" id="IPR053927">
    <property type="entry name" value="FlgK_helical"/>
</dbReference>
<evidence type="ECO:0000256" key="5">
    <source>
        <dbReference type="ARBA" id="ARBA00022525"/>
    </source>
</evidence>
<comment type="similarity">
    <text evidence="3">Belongs to the flagella basal body rod proteins family.</text>
</comment>
<feature type="domain" description="Flagellar hook-associated protein FlgK helical" evidence="9">
    <location>
        <begin position="104"/>
        <end position="256"/>
    </location>
</feature>
<feature type="domain" description="Flagellar basal-body/hook protein C-terminal" evidence="8">
    <location>
        <begin position="536"/>
        <end position="573"/>
    </location>
</feature>
<dbReference type="Pfam" id="PF00460">
    <property type="entry name" value="Flg_bb_rod"/>
    <property type="match status" value="1"/>
</dbReference>
<evidence type="ECO:0000259" key="9">
    <source>
        <dbReference type="Pfam" id="PF22638"/>
    </source>
</evidence>
<dbReference type="PANTHER" id="PTHR30033:SF1">
    <property type="entry name" value="FLAGELLAR HOOK-ASSOCIATED PROTEIN 1"/>
    <property type="match status" value="1"/>
</dbReference>
<evidence type="ECO:0000256" key="3">
    <source>
        <dbReference type="ARBA" id="ARBA00009677"/>
    </source>
</evidence>
<accession>A0ABU7UI86</accession>
<keyword evidence="6" id="KW-0975">Bacterial flagellum</keyword>
<proteinExistence type="inferred from homology"/>
<organism evidence="10 11">
    <name type="scientific">Clostridium frigoriphilum</name>
    <dbReference type="NCBI Taxonomy" id="443253"/>
    <lineage>
        <taxon>Bacteria</taxon>
        <taxon>Bacillati</taxon>
        <taxon>Bacillota</taxon>
        <taxon>Clostridia</taxon>
        <taxon>Eubacteriales</taxon>
        <taxon>Clostridiaceae</taxon>
        <taxon>Clostridium</taxon>
    </lineage>
</organism>
<evidence type="ECO:0000256" key="1">
    <source>
        <dbReference type="ARBA" id="ARBA00004365"/>
    </source>
</evidence>
<dbReference type="NCBIfam" id="TIGR02492">
    <property type="entry name" value="flgK_ends"/>
    <property type="match status" value="1"/>
</dbReference>
<evidence type="ECO:0000256" key="2">
    <source>
        <dbReference type="ARBA" id="ARBA00004613"/>
    </source>
</evidence>
<evidence type="ECO:0000259" key="8">
    <source>
        <dbReference type="Pfam" id="PF06429"/>
    </source>
</evidence>
<reference evidence="10 11" key="1">
    <citation type="submission" date="2023-11" db="EMBL/GenBank/DDBJ databases">
        <title>Draft genome sequence of a psychrophilic Clostridium strain from permafrost water brine.</title>
        <authorList>
            <person name="Shcherbakova V.A."/>
            <person name="Trubitsyn V.E."/>
            <person name="Zakharyuk A.G."/>
        </authorList>
    </citation>
    <scope>NUCLEOTIDE SEQUENCE [LARGE SCALE GENOMIC DNA]</scope>
    <source>
        <strain evidence="10 11">14F</strain>
    </source>
</reference>
<dbReference type="PANTHER" id="PTHR30033">
    <property type="entry name" value="FLAGELLAR HOOK-ASSOCIATED PROTEIN 1"/>
    <property type="match status" value="1"/>
</dbReference>
<keyword evidence="5" id="KW-0964">Secreted</keyword>
<keyword evidence="11" id="KW-1185">Reference proteome</keyword>
<gene>
    <name evidence="10" type="primary">flgK</name>
    <name evidence="10" type="ORF">SJI18_02240</name>
</gene>
<evidence type="ECO:0000313" key="11">
    <source>
        <dbReference type="Proteomes" id="UP001498469"/>
    </source>
</evidence>
<name>A0ABU7UI86_9CLOT</name>
<dbReference type="Proteomes" id="UP001498469">
    <property type="component" value="Unassembled WGS sequence"/>
</dbReference>
<evidence type="ECO:0000256" key="6">
    <source>
        <dbReference type="ARBA" id="ARBA00023143"/>
    </source>
</evidence>
<evidence type="ECO:0000313" key="10">
    <source>
        <dbReference type="EMBL" id="MEF2111120.1"/>
    </source>
</evidence>
<comment type="caution">
    <text evidence="10">The sequence shown here is derived from an EMBL/GenBank/DDBJ whole genome shotgun (WGS) entry which is preliminary data.</text>
</comment>
<dbReference type="RefSeq" id="WP_216247779.1">
    <property type="nucleotide sequence ID" value="NZ_JAZHFS010000001.1"/>
</dbReference>
<dbReference type="InterPro" id="IPR010930">
    <property type="entry name" value="Flg_bb/hook_C_dom"/>
</dbReference>
<sequence length="578" mass="62424">MSGLYSTMNVAVRGMTAQQGAIDVTTHNIANANTEGYSRQRALMETTTPFGMPSMNNAVGPGQLGTGVQISSISRIRDSYLDYRVRAENGTKGLYDGREKFLLEVQSVFNEPSDTGVSTLLGKVYDSWQALKSSPELSNTRTVVAQQSKALTDELNSNYNQLISLKGDCQKVIKQDVVDVNSMLNQIDNLNQQIKSVKIGGNEPNDLMDKRDLLEDQLSTKFGITIDKQTYGGEDIKATDIANSSLVKSTSNENVNRFSYVSSIVPTGVTKTGETGTYDVTYYKNGDMSTDTNKVTMSMGLTKDQYASLDQCRVLLADKDGNAVKTDGTTKIPDGAVYSDLKLFTPTTGELKGYMSVQADVDKYVNQLNSLAKGIAFSVNAVLSGEEDATTSTTTPNFFVNKDDATITGETGITAGNISVNKSILDDVMSFNVGKDADAGPTDGSKAVAIAQLRNVKLDIQGIDVNTTRKTFLNGKFAENATLGVKTITSSANGMTTNSYFTDVVNTLAIQAQEATRISTNQDTQLSNLEESRNSVSGVSLDEEMSNLIQFQHAYQANAKIISTVDELLDLIINGLKK</sequence>
<dbReference type="InterPro" id="IPR001444">
    <property type="entry name" value="Flag_bb_rod_N"/>
</dbReference>
<dbReference type="InterPro" id="IPR002371">
    <property type="entry name" value="FlgK"/>
</dbReference>